<dbReference type="GO" id="GO:0003906">
    <property type="term" value="F:DNA-(apurinic or apyrimidinic site) endonuclease activity"/>
    <property type="evidence" value="ECO:0007669"/>
    <property type="project" value="TreeGrafter"/>
</dbReference>
<dbReference type="RefSeq" id="WP_199021186.1">
    <property type="nucleotide sequence ID" value="NZ_JAELUP010000103.1"/>
</dbReference>
<dbReference type="SUPFAM" id="SSF51658">
    <property type="entry name" value="Xylose isomerase-like"/>
    <property type="match status" value="1"/>
</dbReference>
<dbReference type="NCBIfam" id="TIGR00587">
    <property type="entry name" value="nfo"/>
    <property type="match status" value="1"/>
</dbReference>
<dbReference type="Pfam" id="PF01261">
    <property type="entry name" value="AP_endonuc_2"/>
    <property type="match status" value="1"/>
</dbReference>
<dbReference type="GO" id="GO:0008270">
    <property type="term" value="F:zinc ion binding"/>
    <property type="evidence" value="ECO:0007669"/>
    <property type="project" value="InterPro"/>
</dbReference>
<dbReference type="Gene3D" id="3.20.20.150">
    <property type="entry name" value="Divalent-metal-dependent TIM barrel enzymes"/>
    <property type="match status" value="1"/>
</dbReference>
<evidence type="ECO:0000256" key="1">
    <source>
        <dbReference type="ARBA" id="ARBA00001947"/>
    </source>
</evidence>
<feature type="domain" description="Xylose isomerase-like TIM barrel" evidence="9">
    <location>
        <begin position="20"/>
        <end position="274"/>
    </location>
</feature>
<dbReference type="PROSITE" id="PS51432">
    <property type="entry name" value="AP_NUCLEASE_F2_4"/>
    <property type="match status" value="1"/>
</dbReference>
<keyword evidence="11" id="KW-1185">Reference proteome</keyword>
<reference evidence="10" key="1">
    <citation type="submission" date="2020-12" db="EMBL/GenBank/DDBJ databases">
        <authorList>
            <person name="Huq M.A."/>
        </authorList>
    </citation>
    <scope>NUCLEOTIDE SEQUENCE</scope>
    <source>
        <strain evidence="10">MAHUQ-46</strain>
    </source>
</reference>
<evidence type="ECO:0000259" key="9">
    <source>
        <dbReference type="Pfam" id="PF01261"/>
    </source>
</evidence>
<dbReference type="EC" id="3.1.21.2" evidence="10"/>
<dbReference type="SMART" id="SM00518">
    <property type="entry name" value="AP2Ec"/>
    <property type="match status" value="1"/>
</dbReference>
<dbReference type="Proteomes" id="UP000640274">
    <property type="component" value="Unassembled WGS sequence"/>
</dbReference>
<keyword evidence="8" id="KW-0234">DNA repair</keyword>
<dbReference type="InterPro" id="IPR036237">
    <property type="entry name" value="Xyl_isomerase-like_sf"/>
</dbReference>
<keyword evidence="4" id="KW-0479">Metal-binding</keyword>
<protein>
    <submittedName>
        <fullName evidence="10">Deoxyribonuclease IV</fullName>
        <ecNumber evidence="10">3.1.21.2</ecNumber>
    </submittedName>
</protein>
<dbReference type="GO" id="GO:0006284">
    <property type="term" value="P:base-excision repair"/>
    <property type="evidence" value="ECO:0007669"/>
    <property type="project" value="TreeGrafter"/>
</dbReference>
<comment type="similarity">
    <text evidence="2">Belongs to the AP endonuclease 2 family.</text>
</comment>
<dbReference type="CDD" id="cd00019">
    <property type="entry name" value="AP2Ec"/>
    <property type="match status" value="1"/>
</dbReference>
<keyword evidence="3" id="KW-0540">Nuclease</keyword>
<comment type="caution">
    <text evidence="10">The sequence shown here is derived from an EMBL/GenBank/DDBJ whole genome shotgun (WGS) entry which is preliminary data.</text>
</comment>
<dbReference type="InterPro" id="IPR001719">
    <property type="entry name" value="AP_endonuc_2"/>
</dbReference>
<dbReference type="EMBL" id="JAELUP010000103">
    <property type="protein sequence ID" value="MBJ6363658.1"/>
    <property type="molecule type" value="Genomic_DNA"/>
</dbReference>
<evidence type="ECO:0000256" key="6">
    <source>
        <dbReference type="ARBA" id="ARBA00022801"/>
    </source>
</evidence>
<dbReference type="GO" id="GO:0003677">
    <property type="term" value="F:DNA binding"/>
    <property type="evidence" value="ECO:0007669"/>
    <property type="project" value="InterPro"/>
</dbReference>
<name>A0A934JB99_9BACL</name>
<dbReference type="GO" id="GO:0008081">
    <property type="term" value="F:phosphoric diester hydrolase activity"/>
    <property type="evidence" value="ECO:0007669"/>
    <property type="project" value="TreeGrafter"/>
</dbReference>
<accession>A0A934JB99</accession>
<dbReference type="PANTHER" id="PTHR21445">
    <property type="entry name" value="ENDONUCLEASE IV ENDODEOXYRIBONUCLEASE IV"/>
    <property type="match status" value="1"/>
</dbReference>
<evidence type="ECO:0000256" key="5">
    <source>
        <dbReference type="ARBA" id="ARBA00022763"/>
    </source>
</evidence>
<evidence type="ECO:0000313" key="11">
    <source>
        <dbReference type="Proteomes" id="UP000640274"/>
    </source>
</evidence>
<dbReference type="InterPro" id="IPR018246">
    <property type="entry name" value="AP_endonuc_F2_Zn_BS"/>
</dbReference>
<dbReference type="AlphaFoldDB" id="A0A934JB99"/>
<sequence>MPRFGSHVSISKGYLEAAKAALAQGGSAFQYFPKNPRSLAVKAVNQGDAMRCAAFCRENGLLSIAHSPYPANLAVEDSSKQEQTVASLINDLEIAELCGSVGVVVHFGIYKGKDPLQGYKNIIQTLDKTVLQWQGRAKLLIENQAGDHALMGTTFEELVQIRGLTRCPDKIAFCLDTCHLFASGVWQEPENLKFVDQARKLGYMEHLAAVHMNDSVYPSGSQQDRHAAVGEGYIGEPGIRAFLKLPELKDIPVVLETRKDASGTHGEQIKLLKQWME</sequence>
<keyword evidence="7" id="KW-0862">Zinc</keyword>
<dbReference type="PANTHER" id="PTHR21445:SF0">
    <property type="entry name" value="APURINIC-APYRIMIDINIC ENDONUCLEASE"/>
    <property type="match status" value="1"/>
</dbReference>
<evidence type="ECO:0000256" key="8">
    <source>
        <dbReference type="ARBA" id="ARBA00023204"/>
    </source>
</evidence>
<evidence type="ECO:0000313" key="10">
    <source>
        <dbReference type="EMBL" id="MBJ6363658.1"/>
    </source>
</evidence>
<organism evidence="10 11">
    <name type="scientific">Paenibacillus roseus</name>
    <dbReference type="NCBI Taxonomy" id="2798579"/>
    <lineage>
        <taxon>Bacteria</taxon>
        <taxon>Bacillati</taxon>
        <taxon>Bacillota</taxon>
        <taxon>Bacilli</taxon>
        <taxon>Bacillales</taxon>
        <taxon>Paenibacillaceae</taxon>
        <taxon>Paenibacillus</taxon>
    </lineage>
</organism>
<dbReference type="GO" id="GO:0008833">
    <property type="term" value="F:deoxyribonuclease IV (phage-T4-induced) activity"/>
    <property type="evidence" value="ECO:0007669"/>
    <property type="project" value="UniProtKB-EC"/>
</dbReference>
<dbReference type="InterPro" id="IPR013022">
    <property type="entry name" value="Xyl_isomerase-like_TIM-brl"/>
</dbReference>
<proteinExistence type="inferred from homology"/>
<keyword evidence="5" id="KW-0227">DNA damage</keyword>
<evidence type="ECO:0000256" key="7">
    <source>
        <dbReference type="ARBA" id="ARBA00022833"/>
    </source>
</evidence>
<evidence type="ECO:0000256" key="2">
    <source>
        <dbReference type="ARBA" id="ARBA00005340"/>
    </source>
</evidence>
<dbReference type="PROSITE" id="PS00730">
    <property type="entry name" value="AP_NUCLEASE_F2_2"/>
    <property type="match status" value="1"/>
</dbReference>
<evidence type="ECO:0000256" key="4">
    <source>
        <dbReference type="ARBA" id="ARBA00022723"/>
    </source>
</evidence>
<keyword evidence="6 10" id="KW-0378">Hydrolase</keyword>
<dbReference type="PROSITE" id="PS00731">
    <property type="entry name" value="AP_NUCLEASE_F2_3"/>
    <property type="match status" value="1"/>
</dbReference>
<comment type="cofactor">
    <cofactor evidence="1">
        <name>Zn(2+)</name>
        <dbReference type="ChEBI" id="CHEBI:29105"/>
    </cofactor>
</comment>
<evidence type="ECO:0000256" key="3">
    <source>
        <dbReference type="ARBA" id="ARBA00022722"/>
    </source>
</evidence>
<gene>
    <name evidence="10" type="ORF">JFN88_20825</name>
</gene>